<dbReference type="EMBL" id="JAJGNP010000004">
    <property type="protein sequence ID" value="MCC4232630.1"/>
    <property type="molecule type" value="Genomic_DNA"/>
</dbReference>
<feature type="region of interest" description="Disordered" evidence="1">
    <location>
        <begin position="33"/>
        <end position="61"/>
    </location>
</feature>
<evidence type="ECO:0000313" key="2">
    <source>
        <dbReference type="EMBL" id="MCC4232630.1"/>
    </source>
</evidence>
<proteinExistence type="predicted"/>
<dbReference type="InterPro" id="IPR007948">
    <property type="entry name" value="DUF736"/>
</dbReference>
<organism evidence="2 3">
    <name type="scientific">Sphingobium soli</name>
    <dbReference type="NCBI Taxonomy" id="1591116"/>
    <lineage>
        <taxon>Bacteria</taxon>
        <taxon>Pseudomonadati</taxon>
        <taxon>Pseudomonadota</taxon>
        <taxon>Alphaproteobacteria</taxon>
        <taxon>Sphingomonadales</taxon>
        <taxon>Sphingomonadaceae</taxon>
        <taxon>Sphingobium</taxon>
    </lineage>
</organism>
<dbReference type="Pfam" id="PF05284">
    <property type="entry name" value="DUF736"/>
    <property type="match status" value="1"/>
</dbReference>
<dbReference type="Proteomes" id="UP001198830">
    <property type="component" value="Unassembled WGS sequence"/>
</dbReference>
<comment type="caution">
    <text evidence="2">The sequence shown here is derived from an EMBL/GenBank/DDBJ whole genome shotgun (WGS) entry which is preliminary data.</text>
</comment>
<gene>
    <name evidence="2" type="ORF">LL253_07995</name>
</gene>
<evidence type="ECO:0000313" key="3">
    <source>
        <dbReference type="Proteomes" id="UP001198830"/>
    </source>
</evidence>
<keyword evidence="3" id="KW-1185">Reference proteome</keyword>
<feature type="compositionally biased region" description="Basic and acidic residues" evidence="1">
    <location>
        <begin position="34"/>
        <end position="47"/>
    </location>
</feature>
<sequence length="110" mass="11974">MQIGRFREVGSGYAGRLQTLALDVPLRLVPAQPGKEKAPDWRVHLDDNGDGPEIGSGWTHERDGGGSFIALQIDCPTLARPLRANLVPARGEADAHVLLWSRPARSKRGE</sequence>
<protein>
    <submittedName>
        <fullName evidence="2">DUF736 domain-containing protein</fullName>
    </submittedName>
</protein>
<name>A0ABS8H273_9SPHN</name>
<dbReference type="RefSeq" id="WP_021228139.1">
    <property type="nucleotide sequence ID" value="NZ_JAJGNP010000004.1"/>
</dbReference>
<reference evidence="2 3" key="1">
    <citation type="submission" date="2021-10" db="EMBL/GenBank/DDBJ databases">
        <title>The diversity and Nitrogen Metabolism of Culturable Nitrate-Utilizing Bacteria Within the Oxygen Minimum Zone of the Changjiang (Yangtze River)Estuary.</title>
        <authorList>
            <person name="Zhang D."/>
            <person name="Zheng J."/>
            <person name="Liu S."/>
            <person name="He W."/>
        </authorList>
    </citation>
    <scope>NUCLEOTIDE SEQUENCE [LARGE SCALE GENOMIC DNA]</scope>
    <source>
        <strain evidence="2 3">FXH275-2</strain>
    </source>
</reference>
<accession>A0ABS8H273</accession>
<evidence type="ECO:0000256" key="1">
    <source>
        <dbReference type="SAM" id="MobiDB-lite"/>
    </source>
</evidence>